<protein>
    <submittedName>
        <fullName evidence="1">Ligand-binding SRPBCC domain-containing protein</fullName>
    </submittedName>
</protein>
<accession>A0A1K1PWW0</accession>
<gene>
    <name evidence="1" type="ORF">SAMN02927921_02097</name>
</gene>
<dbReference type="SUPFAM" id="SSF55961">
    <property type="entry name" value="Bet v1-like"/>
    <property type="match status" value="1"/>
</dbReference>
<dbReference type="Proteomes" id="UP000182248">
    <property type="component" value="Unassembled WGS sequence"/>
</dbReference>
<name>A0A1K1PWW0_9FLAO</name>
<dbReference type="AlphaFoldDB" id="A0A1K1PWW0"/>
<dbReference type="STRING" id="1150368.SAMN02927921_02097"/>
<organism evidence="1 2">
    <name type="scientific">Sinomicrobium oceani</name>
    <dbReference type="NCBI Taxonomy" id="1150368"/>
    <lineage>
        <taxon>Bacteria</taxon>
        <taxon>Pseudomonadati</taxon>
        <taxon>Bacteroidota</taxon>
        <taxon>Flavobacteriia</taxon>
        <taxon>Flavobacteriales</taxon>
        <taxon>Flavobacteriaceae</taxon>
        <taxon>Sinomicrobium</taxon>
    </lineage>
</organism>
<dbReference type="OrthoDB" id="9793552at2"/>
<dbReference type="InterPro" id="IPR023393">
    <property type="entry name" value="START-like_dom_sf"/>
</dbReference>
<evidence type="ECO:0000313" key="1">
    <source>
        <dbReference type="EMBL" id="SFW52005.1"/>
    </source>
</evidence>
<evidence type="ECO:0000313" key="2">
    <source>
        <dbReference type="Proteomes" id="UP000182248"/>
    </source>
</evidence>
<dbReference type="CDD" id="cd07820">
    <property type="entry name" value="SRPBCC_3"/>
    <property type="match status" value="1"/>
</dbReference>
<keyword evidence="2" id="KW-1185">Reference proteome</keyword>
<dbReference type="Gene3D" id="3.30.530.20">
    <property type="match status" value="1"/>
</dbReference>
<reference evidence="1 2" key="1">
    <citation type="submission" date="2016-11" db="EMBL/GenBank/DDBJ databases">
        <authorList>
            <person name="Jaros S."/>
            <person name="Januszkiewicz K."/>
            <person name="Wedrychowicz H."/>
        </authorList>
    </citation>
    <scope>NUCLEOTIDE SEQUENCE [LARGE SCALE GENOMIC DNA]</scope>
    <source>
        <strain evidence="1 2">CGMCC 1.12145</strain>
    </source>
</reference>
<dbReference type="EMBL" id="FPJE01000010">
    <property type="protein sequence ID" value="SFW52005.1"/>
    <property type="molecule type" value="Genomic_DNA"/>
</dbReference>
<proteinExistence type="predicted"/>
<sequence>MIYVLHREQQLYCDRETAWRFFSDPGNLPDITPDDMGFTIISEPQSEMFEGMLIDYKVSPLLGIKLHWQTEITQVNEGHSFTDFQKKGPYAIWNHFHEFIPNEKGVLARDTVQYKLPFGILGRWMHRLVVKRKLNRIFDYRQQILEDRFNKKSSKNTAL</sequence>
<dbReference type="RefSeq" id="WP_072317317.1">
    <property type="nucleotide sequence ID" value="NZ_FPJE01000010.1"/>
</dbReference>